<dbReference type="InParanoid" id="A0A6J0PEB0"/>
<evidence type="ECO:0000313" key="1">
    <source>
        <dbReference type="Proteomes" id="UP000504607"/>
    </source>
</evidence>
<accession>A0A6J0PEB0</accession>
<dbReference type="PANTHER" id="PTHR35484:SF2">
    <property type="entry name" value="OUTER ENVELOPE PORE PROTEIN 37, CHLOROPLASTIC"/>
    <property type="match status" value="1"/>
</dbReference>
<dbReference type="Proteomes" id="UP000504607">
    <property type="component" value="Chromosome 2"/>
</dbReference>
<name>A0A6J0PEB0_ELAGV</name>
<organism evidence="1 2">
    <name type="scientific">Elaeis guineensis var. tenera</name>
    <name type="common">Oil palm</name>
    <dbReference type="NCBI Taxonomy" id="51953"/>
    <lineage>
        <taxon>Eukaryota</taxon>
        <taxon>Viridiplantae</taxon>
        <taxon>Streptophyta</taxon>
        <taxon>Embryophyta</taxon>
        <taxon>Tracheophyta</taxon>
        <taxon>Spermatophyta</taxon>
        <taxon>Magnoliopsida</taxon>
        <taxon>Liliopsida</taxon>
        <taxon>Arecaceae</taxon>
        <taxon>Arecoideae</taxon>
        <taxon>Cocoseae</taxon>
        <taxon>Elaeidinae</taxon>
        <taxon>Elaeis</taxon>
    </lineage>
</organism>
<dbReference type="OrthoDB" id="2011802at2759"/>
<proteinExistence type="predicted"/>
<dbReference type="PANTHER" id="PTHR35484">
    <property type="entry name" value="OUTER ENVELOPE PORE PROTEIN 37, CHLOROPLASTIC"/>
    <property type="match status" value="1"/>
</dbReference>
<dbReference type="RefSeq" id="XP_019703724.1">
    <property type="nucleotide sequence ID" value="XM_019848165.2"/>
</dbReference>
<dbReference type="InterPro" id="IPR038951">
    <property type="entry name" value="OEP37-like"/>
</dbReference>
<gene>
    <name evidence="2" type="primary">LOC105038705</name>
</gene>
<dbReference type="GO" id="GO:0006812">
    <property type="term" value="P:monoatomic cation transport"/>
    <property type="evidence" value="ECO:0007669"/>
    <property type="project" value="InterPro"/>
</dbReference>
<protein>
    <submittedName>
        <fullName evidence="2">Outer envelope pore protein 37, chloroplastic-like</fullName>
    </submittedName>
</protein>
<dbReference type="GO" id="GO:0009707">
    <property type="term" value="C:chloroplast outer membrane"/>
    <property type="evidence" value="ECO:0007669"/>
    <property type="project" value="TreeGrafter"/>
</dbReference>
<dbReference type="AlphaFoldDB" id="A0A6J0PEB0"/>
<reference evidence="2" key="1">
    <citation type="submission" date="2025-08" db="UniProtKB">
        <authorList>
            <consortium name="RefSeq"/>
        </authorList>
    </citation>
    <scope>IDENTIFICATION</scope>
</reference>
<evidence type="ECO:0000313" key="2">
    <source>
        <dbReference type="RefSeq" id="XP_019703724.1"/>
    </source>
</evidence>
<dbReference type="GO" id="GO:0005216">
    <property type="term" value="F:monoatomic ion channel activity"/>
    <property type="evidence" value="ECO:0007669"/>
    <property type="project" value="InterPro"/>
</dbReference>
<sequence length="171" mass="19355">MWNVIHEKLISAPKIFASSIYNSPRTIWQIAYSYSVVVIQEQQGEVAMVARLADPSYKLELSSSVPSVGLPRATIHLPFGEVSLEQKKTEEVEKVLSVNGILKGHILNGVCTALYKNNDLNLRYCYKDEEMSFIHGVSMSSNALSFAFKRRFSPSDKLRLEMKMTKQKQPL</sequence>
<keyword evidence="1" id="KW-1185">Reference proteome</keyword>